<evidence type="ECO:0000256" key="2">
    <source>
        <dbReference type="ARBA" id="ARBA00001947"/>
    </source>
</evidence>
<evidence type="ECO:0000256" key="13">
    <source>
        <dbReference type="SAM" id="SignalP"/>
    </source>
</evidence>
<keyword evidence="9" id="KW-0862">Zinc</keyword>
<proteinExistence type="inferred from homology"/>
<comment type="similarity">
    <text evidence="3">Belongs to the peptidase M1 family.</text>
</comment>
<dbReference type="Pfam" id="PF01433">
    <property type="entry name" value="Peptidase_M1"/>
    <property type="match status" value="1"/>
</dbReference>
<gene>
    <name evidence="16" type="ORF">H5V45_04240</name>
</gene>
<dbReference type="GO" id="GO:0016285">
    <property type="term" value="F:alanyl aminopeptidase activity"/>
    <property type="evidence" value="ECO:0007669"/>
    <property type="project" value="UniProtKB-EC"/>
</dbReference>
<evidence type="ECO:0000256" key="9">
    <source>
        <dbReference type="ARBA" id="ARBA00022833"/>
    </source>
</evidence>
<feature type="signal peptide" evidence="13">
    <location>
        <begin position="1"/>
        <end position="35"/>
    </location>
</feature>
<organism evidence="16 17">
    <name type="scientific">Nocardioides luti</name>
    <dbReference type="NCBI Taxonomy" id="2761101"/>
    <lineage>
        <taxon>Bacteria</taxon>
        <taxon>Bacillati</taxon>
        <taxon>Actinomycetota</taxon>
        <taxon>Actinomycetes</taxon>
        <taxon>Propionibacteriales</taxon>
        <taxon>Nocardioidaceae</taxon>
        <taxon>Nocardioides</taxon>
    </lineage>
</organism>
<dbReference type="GO" id="GO:0008270">
    <property type="term" value="F:zinc ion binding"/>
    <property type="evidence" value="ECO:0007669"/>
    <property type="project" value="InterPro"/>
</dbReference>
<feature type="domain" description="Peptidase M1 membrane alanine aminopeptidase" evidence="14">
    <location>
        <begin position="324"/>
        <end position="466"/>
    </location>
</feature>
<sequence>MLPPRSRPRPGVRAGTALLLAGLLLAGAAAAPVAAAGTPGEPGTAGIGDPYFPQDGNGGIDVLHYAVHDAYDLDERRLRGHTVLTLRATEDLASLHLDLLLPVTSVRVDGRRAAYDRPNRHELRITPRDPLAAGETVRVRVAYDGWPGTIRWRGDAPWLADDHEVVTMGEPHMAAWWFPANDHPRDKASFDVSVTVPRDLQVVANGVRVSRRVHGPRATTHWRSVEPMAPYLAFFAAGRFAVRHGSDGGLPWTVAVSKAVPSPTRQRSMRLMLRTPGVVAWLEGELGDYPFAVTGGLTTSLAPGFALENQTRPTYPVLAAGSVGTVVHELAHQWFGDSVSVRDWRDVWLNEGAATFMEARWDETHGGRSAEQWLEQTYDGIDAHDDFWRIRVADPGPGRLFAWPVYVRGGMALEALRRRIDDEPTFWLLLRTWLADHRGGNGSTADFEALAEQVTGLDLDGFFRAWLHATSRPARTAANGLSGG</sequence>
<dbReference type="EC" id="3.4.11.2" evidence="4"/>
<dbReference type="PRINTS" id="PR00756">
    <property type="entry name" value="ALADIPTASE"/>
</dbReference>
<dbReference type="Gene3D" id="2.60.40.1730">
    <property type="entry name" value="tricorn interacting facor f3 domain"/>
    <property type="match status" value="1"/>
</dbReference>
<dbReference type="Pfam" id="PF17900">
    <property type="entry name" value="Peptidase_M1_N"/>
    <property type="match status" value="1"/>
</dbReference>
<evidence type="ECO:0000256" key="5">
    <source>
        <dbReference type="ARBA" id="ARBA00015611"/>
    </source>
</evidence>
<feature type="chain" id="PRO_5038613382" description="Aminopeptidase N" evidence="13">
    <location>
        <begin position="36"/>
        <end position="484"/>
    </location>
</feature>
<dbReference type="SUPFAM" id="SSF55486">
    <property type="entry name" value="Metalloproteases ('zincins'), catalytic domain"/>
    <property type="match status" value="1"/>
</dbReference>
<dbReference type="PANTHER" id="PTHR11533">
    <property type="entry name" value="PROTEASE M1 ZINC METALLOPROTEASE"/>
    <property type="match status" value="1"/>
</dbReference>
<dbReference type="InterPro" id="IPR045357">
    <property type="entry name" value="Aminopeptidase_N-like_N"/>
</dbReference>
<dbReference type="GO" id="GO:0008237">
    <property type="term" value="F:metallopeptidase activity"/>
    <property type="evidence" value="ECO:0007669"/>
    <property type="project" value="UniProtKB-KW"/>
</dbReference>
<accession>A0A7X0RGC3</accession>
<keyword evidence="8" id="KW-0378">Hydrolase</keyword>
<evidence type="ECO:0000256" key="11">
    <source>
        <dbReference type="ARBA" id="ARBA00029811"/>
    </source>
</evidence>
<evidence type="ECO:0000259" key="14">
    <source>
        <dbReference type="Pfam" id="PF01433"/>
    </source>
</evidence>
<dbReference type="InterPro" id="IPR050344">
    <property type="entry name" value="Peptidase_M1_aminopeptidases"/>
</dbReference>
<keyword evidence="6" id="KW-0645">Protease</keyword>
<protein>
    <recommendedName>
        <fullName evidence="5">Aminopeptidase N</fullName>
        <ecNumber evidence="4">3.4.11.2</ecNumber>
    </recommendedName>
    <alternativeName>
        <fullName evidence="11">Alanine aminopeptidase</fullName>
    </alternativeName>
    <alternativeName>
        <fullName evidence="12">Lysyl aminopeptidase</fullName>
    </alternativeName>
</protein>
<dbReference type="Proteomes" id="UP000523955">
    <property type="component" value="Unassembled WGS sequence"/>
</dbReference>
<evidence type="ECO:0000256" key="3">
    <source>
        <dbReference type="ARBA" id="ARBA00010136"/>
    </source>
</evidence>
<dbReference type="GO" id="GO:0006508">
    <property type="term" value="P:proteolysis"/>
    <property type="evidence" value="ECO:0007669"/>
    <property type="project" value="UniProtKB-KW"/>
</dbReference>
<dbReference type="SUPFAM" id="SSF63737">
    <property type="entry name" value="Leukotriene A4 hydrolase N-terminal domain"/>
    <property type="match status" value="1"/>
</dbReference>
<comment type="catalytic activity">
    <reaction evidence="1">
        <text>Release of an N-terminal amino acid, Xaa-|-Yaa- from a peptide, amide or arylamide. Xaa is preferably Ala, but may be most amino acids including Pro (slow action). When a terminal hydrophobic residue is followed by a prolyl residue, the two may be released as an intact Xaa-Pro dipeptide.</text>
        <dbReference type="EC" id="3.4.11.2"/>
    </reaction>
</comment>
<feature type="domain" description="Aminopeptidase N-like N-terminal" evidence="15">
    <location>
        <begin position="64"/>
        <end position="232"/>
    </location>
</feature>
<evidence type="ECO:0000256" key="7">
    <source>
        <dbReference type="ARBA" id="ARBA00022723"/>
    </source>
</evidence>
<dbReference type="RefSeq" id="WP_185251794.1">
    <property type="nucleotide sequence ID" value="NZ_JACKXE010000001.1"/>
</dbReference>
<evidence type="ECO:0000313" key="17">
    <source>
        <dbReference type="Proteomes" id="UP000523955"/>
    </source>
</evidence>
<dbReference type="InterPro" id="IPR027268">
    <property type="entry name" value="Peptidase_M4/M1_CTD_sf"/>
</dbReference>
<dbReference type="InterPro" id="IPR001930">
    <property type="entry name" value="Peptidase_M1"/>
</dbReference>
<keyword evidence="13" id="KW-0732">Signal</keyword>
<evidence type="ECO:0000256" key="4">
    <source>
        <dbReference type="ARBA" id="ARBA00012564"/>
    </source>
</evidence>
<evidence type="ECO:0000256" key="8">
    <source>
        <dbReference type="ARBA" id="ARBA00022801"/>
    </source>
</evidence>
<evidence type="ECO:0000256" key="10">
    <source>
        <dbReference type="ARBA" id="ARBA00023049"/>
    </source>
</evidence>
<dbReference type="AlphaFoldDB" id="A0A7X0RGC3"/>
<keyword evidence="17" id="KW-1185">Reference proteome</keyword>
<dbReference type="CDD" id="cd09603">
    <property type="entry name" value="M1_APN_like"/>
    <property type="match status" value="1"/>
</dbReference>
<reference evidence="16 17" key="1">
    <citation type="submission" date="2020-08" db="EMBL/GenBank/DDBJ databases">
        <authorList>
            <person name="Seo M.-J."/>
        </authorList>
    </citation>
    <scope>NUCLEOTIDE SEQUENCE [LARGE SCALE GENOMIC DNA]</scope>
    <source>
        <strain evidence="16 17">KIGAM211</strain>
    </source>
</reference>
<evidence type="ECO:0000256" key="12">
    <source>
        <dbReference type="ARBA" id="ARBA00031533"/>
    </source>
</evidence>
<comment type="cofactor">
    <cofactor evidence="2">
        <name>Zn(2+)</name>
        <dbReference type="ChEBI" id="CHEBI:29105"/>
    </cofactor>
</comment>
<dbReference type="Gene3D" id="1.10.390.10">
    <property type="entry name" value="Neutral Protease Domain 2"/>
    <property type="match status" value="1"/>
</dbReference>
<keyword evidence="10" id="KW-0482">Metalloprotease</keyword>
<keyword evidence="7" id="KW-0479">Metal-binding</keyword>
<evidence type="ECO:0000256" key="6">
    <source>
        <dbReference type="ARBA" id="ARBA00022670"/>
    </source>
</evidence>
<name>A0A7X0RGC3_9ACTN</name>
<evidence type="ECO:0000259" key="15">
    <source>
        <dbReference type="Pfam" id="PF17900"/>
    </source>
</evidence>
<evidence type="ECO:0000256" key="1">
    <source>
        <dbReference type="ARBA" id="ARBA00000098"/>
    </source>
</evidence>
<comment type="caution">
    <text evidence="16">The sequence shown here is derived from an EMBL/GenBank/DDBJ whole genome shotgun (WGS) entry which is preliminary data.</text>
</comment>
<dbReference type="InterPro" id="IPR014782">
    <property type="entry name" value="Peptidase_M1_dom"/>
</dbReference>
<evidence type="ECO:0000313" key="16">
    <source>
        <dbReference type="EMBL" id="MBB6626528.1"/>
    </source>
</evidence>
<dbReference type="PANTHER" id="PTHR11533:SF297">
    <property type="entry name" value="AMINOPEPTIDASE N"/>
    <property type="match status" value="1"/>
</dbReference>
<dbReference type="InterPro" id="IPR042097">
    <property type="entry name" value="Aminopeptidase_N-like_N_sf"/>
</dbReference>
<dbReference type="EMBL" id="JACKXE010000001">
    <property type="protein sequence ID" value="MBB6626528.1"/>
    <property type="molecule type" value="Genomic_DNA"/>
</dbReference>